<dbReference type="GO" id="GO:0005829">
    <property type="term" value="C:cytosol"/>
    <property type="evidence" value="ECO:0007669"/>
    <property type="project" value="TreeGrafter"/>
</dbReference>
<dbReference type="InterPro" id="IPR014710">
    <property type="entry name" value="RmlC-like_jellyroll"/>
</dbReference>
<sequence length="170" mass="19932">MEVETTQLAGVMLIKPQFFEDFRGEYVETYNESEYISKGITCKFIQDDISISTQNVIRGIHGDAETWKLISCLHGKFYFVVVNCDTESSDFGKWQSFTLSDKNRWQILVPPKHGNGHLVISESTIFHYKQTTYYNPKGQFTYTWNDPKLNIWWPVKNPIISRRDEEGRFV</sequence>
<dbReference type="AlphaFoldDB" id="A0A1T4JWQ9"/>
<feature type="active site" description="Proton acceptor" evidence="8">
    <location>
        <position position="61"/>
    </location>
</feature>
<dbReference type="GO" id="GO:0008830">
    <property type="term" value="F:dTDP-4-dehydrorhamnose 3,5-epimerase activity"/>
    <property type="evidence" value="ECO:0007669"/>
    <property type="project" value="UniProtKB-EC"/>
</dbReference>
<evidence type="ECO:0000256" key="7">
    <source>
        <dbReference type="ARBA" id="ARBA00033311"/>
    </source>
</evidence>
<feature type="active site" description="Proton donor" evidence="8">
    <location>
        <position position="128"/>
    </location>
</feature>
<evidence type="ECO:0000256" key="3">
    <source>
        <dbReference type="ARBA" id="ARBA00012098"/>
    </source>
</evidence>
<comment type="function">
    <text evidence="2">Catalyzes the epimerization of the C3' and C5'positions of dTDP-6-deoxy-D-xylo-4-hexulose, forming dTDP-6-deoxy-L-lyxo-4-hexulose.</text>
</comment>
<dbReference type="Pfam" id="PF00908">
    <property type="entry name" value="dTDP_sugar_isom"/>
    <property type="match status" value="1"/>
</dbReference>
<accession>A0A1T4JWQ9</accession>
<dbReference type="RefSeq" id="WP_078788449.1">
    <property type="nucleotide sequence ID" value="NZ_FUWR01000001.1"/>
</dbReference>
<gene>
    <name evidence="10" type="ORF">SAMN02745119_00132</name>
</gene>
<dbReference type="SUPFAM" id="SSF51182">
    <property type="entry name" value="RmlC-like cupins"/>
    <property type="match status" value="1"/>
</dbReference>
<comment type="catalytic activity">
    <reaction evidence="1">
        <text>dTDP-4-dehydro-6-deoxy-alpha-D-glucose = dTDP-4-dehydro-beta-L-rhamnose</text>
        <dbReference type="Rhea" id="RHEA:16969"/>
        <dbReference type="ChEBI" id="CHEBI:57649"/>
        <dbReference type="ChEBI" id="CHEBI:62830"/>
        <dbReference type="EC" id="5.1.3.13"/>
    </reaction>
</comment>
<name>A0A1T4JWQ9_9BACT</name>
<evidence type="ECO:0000313" key="11">
    <source>
        <dbReference type="Proteomes" id="UP000190102"/>
    </source>
</evidence>
<evidence type="ECO:0000256" key="2">
    <source>
        <dbReference type="ARBA" id="ARBA00001997"/>
    </source>
</evidence>
<organism evidence="10 11">
    <name type="scientific">Trichlorobacter thiogenes</name>
    <dbReference type="NCBI Taxonomy" id="115783"/>
    <lineage>
        <taxon>Bacteria</taxon>
        <taxon>Pseudomonadati</taxon>
        <taxon>Thermodesulfobacteriota</taxon>
        <taxon>Desulfuromonadia</taxon>
        <taxon>Geobacterales</taxon>
        <taxon>Geobacteraceae</taxon>
        <taxon>Trichlorobacter</taxon>
    </lineage>
</organism>
<dbReference type="Gene3D" id="2.60.120.10">
    <property type="entry name" value="Jelly Rolls"/>
    <property type="match status" value="1"/>
</dbReference>
<keyword evidence="11" id="KW-1185">Reference proteome</keyword>
<evidence type="ECO:0000256" key="8">
    <source>
        <dbReference type="PIRSR" id="PIRSR600888-1"/>
    </source>
</evidence>
<dbReference type="CDD" id="cd00438">
    <property type="entry name" value="cupin_RmlC"/>
    <property type="match status" value="1"/>
</dbReference>
<dbReference type="PANTHER" id="PTHR21047">
    <property type="entry name" value="DTDP-6-DEOXY-D-GLUCOSE-3,5 EPIMERASE"/>
    <property type="match status" value="1"/>
</dbReference>
<evidence type="ECO:0000256" key="1">
    <source>
        <dbReference type="ARBA" id="ARBA00001298"/>
    </source>
</evidence>
<feature type="site" description="Participates in a stacking interaction with the thymidine ring of dTDP-4-oxo-6-deoxyglucose" evidence="9">
    <location>
        <position position="134"/>
    </location>
</feature>
<dbReference type="InterPro" id="IPR000888">
    <property type="entry name" value="RmlC-like"/>
</dbReference>
<dbReference type="STRING" id="115783.SAMN02745119_00132"/>
<evidence type="ECO:0000256" key="4">
    <source>
        <dbReference type="ARBA" id="ARBA00019595"/>
    </source>
</evidence>
<dbReference type="PANTHER" id="PTHR21047:SF2">
    <property type="entry name" value="THYMIDINE DIPHOSPHO-4-KETO-RHAMNOSE 3,5-EPIMERASE"/>
    <property type="match status" value="1"/>
</dbReference>
<reference evidence="11" key="1">
    <citation type="submission" date="2017-02" db="EMBL/GenBank/DDBJ databases">
        <authorList>
            <person name="Varghese N."/>
            <person name="Submissions S."/>
        </authorList>
    </citation>
    <scope>NUCLEOTIDE SEQUENCE [LARGE SCALE GENOMIC DNA]</scope>
    <source>
        <strain evidence="11">ATCC BAA-34</strain>
    </source>
</reference>
<dbReference type="InterPro" id="IPR011051">
    <property type="entry name" value="RmlC_Cupin_sf"/>
</dbReference>
<evidence type="ECO:0000256" key="9">
    <source>
        <dbReference type="PIRSR" id="PIRSR600888-3"/>
    </source>
</evidence>
<proteinExistence type="predicted"/>
<dbReference type="OrthoDB" id="9800680at2"/>
<dbReference type="Proteomes" id="UP000190102">
    <property type="component" value="Unassembled WGS sequence"/>
</dbReference>
<evidence type="ECO:0000313" key="10">
    <source>
        <dbReference type="EMBL" id="SJZ34636.1"/>
    </source>
</evidence>
<dbReference type="EMBL" id="FUWR01000001">
    <property type="protein sequence ID" value="SJZ34636.1"/>
    <property type="molecule type" value="Genomic_DNA"/>
</dbReference>
<evidence type="ECO:0000256" key="5">
    <source>
        <dbReference type="ARBA" id="ARBA00029758"/>
    </source>
</evidence>
<protein>
    <recommendedName>
        <fullName evidence="4">dTDP-4-dehydrorhamnose 3,5-epimerase</fullName>
        <ecNumber evidence="3">5.1.3.13</ecNumber>
    </recommendedName>
    <alternativeName>
        <fullName evidence="6">Thymidine diphospho-4-keto-rhamnose 3,5-epimerase</fullName>
    </alternativeName>
    <alternativeName>
        <fullName evidence="5">dTDP-4-keto-6-deoxyglucose 3,5-epimerase</fullName>
    </alternativeName>
    <alternativeName>
        <fullName evidence="7">dTDP-6-deoxy-D-xylo-4-hexulose 3,5-epimerase</fullName>
    </alternativeName>
</protein>
<dbReference type="GO" id="GO:0000271">
    <property type="term" value="P:polysaccharide biosynthetic process"/>
    <property type="evidence" value="ECO:0007669"/>
    <property type="project" value="TreeGrafter"/>
</dbReference>
<dbReference type="EC" id="5.1.3.13" evidence="3"/>
<evidence type="ECO:0000256" key="6">
    <source>
        <dbReference type="ARBA" id="ARBA00031424"/>
    </source>
</evidence>